<dbReference type="EMBL" id="CP092621">
    <property type="protein sequence ID" value="UMM17584.1"/>
    <property type="molecule type" value="Genomic_DNA"/>
</dbReference>
<dbReference type="Gene3D" id="3.60.21.10">
    <property type="match status" value="1"/>
</dbReference>
<dbReference type="CDD" id="cd07379">
    <property type="entry name" value="MPP_239FB"/>
    <property type="match status" value="1"/>
</dbReference>
<evidence type="ECO:0000256" key="1">
    <source>
        <dbReference type="ARBA" id="ARBA00007993"/>
    </source>
</evidence>
<keyword evidence="7" id="KW-1185">Reference proteome</keyword>
<feature type="region of interest" description="Disordered" evidence="2">
    <location>
        <begin position="70"/>
        <end position="93"/>
    </location>
</feature>
<proteinExistence type="inferred from homology"/>
<sequence>MLSPALLKVSLNRRSSAPVPQDEKMMFPSRSRTASYLQPMMEDQELIGFNRDRRRSSGSIIVDSFELGNVSPSRRSSIASTLPVDKKSRRKLSTPVPLHQYTEDPTLAWEMLKEKRPVKPVRQMRLDTPVKPDHVRFVCIGCTHGEQMDLSKLPPGDVLLVAGDFTSCGLPNEVHSFNKLLGKLKYAYKVVIGGNHECTFDDTFLKLNKESEPKEMALKQAMLSAIHSDSKGGISAKELLSNAIYLEDNVIELFGITIYGTPWQPKVDNWAFNLSRGQSLLDKWNMIPTGVDVLLTHTPPLGHGDMMNNGQRMGCVELLNTVFKRVRPKYHVFGHIHEGYGCTTDGYTKFINCCQCNENLDVKNEPVIFDIPVHPHTKQFYVQNVKKILKRFQKKN</sequence>
<protein>
    <recommendedName>
        <fullName evidence="3">Calcineurin-like phosphoesterase domain-containing protein</fullName>
    </recommendedName>
</protein>
<evidence type="ECO:0000313" key="5">
    <source>
        <dbReference type="EMBL" id="UMM17584.1"/>
    </source>
</evidence>
<dbReference type="GO" id="GO:0016787">
    <property type="term" value="F:hydrolase activity"/>
    <property type="evidence" value="ECO:0007669"/>
    <property type="project" value="InterPro"/>
</dbReference>
<reference evidence="4 6" key="2">
    <citation type="submission" date="2022-05" db="EMBL/GenBank/DDBJ databases">
        <title>Chromosome-level reference genomes for two strains of Caenorhabditis briggsae: an improved platform for comparative genomics.</title>
        <authorList>
            <person name="Stevens L."/>
            <person name="Andersen E.C."/>
        </authorList>
    </citation>
    <scope>NUCLEOTIDE SEQUENCE [LARGE SCALE GENOMIC DNA]</scope>
    <source>
        <strain evidence="4">QX1410_ONT</strain>
        <tissue evidence="4">Whole-organism</tissue>
    </source>
</reference>
<evidence type="ECO:0000313" key="7">
    <source>
        <dbReference type="Proteomes" id="UP000829354"/>
    </source>
</evidence>
<dbReference type="Pfam" id="PF00149">
    <property type="entry name" value="Metallophos"/>
    <property type="match status" value="1"/>
</dbReference>
<organism evidence="5 7">
    <name type="scientific">Caenorhabditis briggsae</name>
    <dbReference type="NCBI Taxonomy" id="6238"/>
    <lineage>
        <taxon>Eukaryota</taxon>
        <taxon>Metazoa</taxon>
        <taxon>Ecdysozoa</taxon>
        <taxon>Nematoda</taxon>
        <taxon>Chromadorea</taxon>
        <taxon>Rhabditida</taxon>
        <taxon>Rhabditina</taxon>
        <taxon>Rhabditomorpha</taxon>
        <taxon>Rhabditoidea</taxon>
        <taxon>Rhabditidae</taxon>
        <taxon>Peloderinae</taxon>
        <taxon>Caenorhabditis</taxon>
    </lineage>
</organism>
<feature type="domain" description="Calcineurin-like phosphoesterase" evidence="3">
    <location>
        <begin position="136"/>
        <end position="338"/>
    </location>
</feature>
<dbReference type="AlphaFoldDB" id="A0AAE9EAM4"/>
<reference evidence="5 7" key="1">
    <citation type="submission" date="2022-04" db="EMBL/GenBank/DDBJ databases">
        <title>Chromosome-level reference genomes for two strains of Caenorhabditis briggsae: an improved platform for comparative genomics.</title>
        <authorList>
            <person name="Stevens L."/>
            <person name="Andersen E."/>
        </authorList>
    </citation>
    <scope>NUCLEOTIDE SEQUENCE [LARGE SCALE GENOMIC DNA]</scope>
    <source>
        <strain evidence="5">VX34</strain>
        <tissue evidence="5">Whole-organism</tissue>
    </source>
</reference>
<dbReference type="PANTHER" id="PTHR12905:SF0">
    <property type="entry name" value="CALCINEURIN-LIKE PHOSPHOESTERASE DOMAIN-CONTAINING PROTEIN"/>
    <property type="match status" value="1"/>
</dbReference>
<dbReference type="PANTHER" id="PTHR12905">
    <property type="entry name" value="METALLOPHOSPHOESTERASE"/>
    <property type="match status" value="1"/>
</dbReference>
<feature type="compositionally biased region" description="Polar residues" evidence="2">
    <location>
        <begin position="70"/>
        <end position="80"/>
    </location>
</feature>
<gene>
    <name evidence="4" type="ORF">L3Y34_017934</name>
    <name evidence="5" type="ORF">L5515_014057</name>
</gene>
<evidence type="ECO:0000259" key="3">
    <source>
        <dbReference type="Pfam" id="PF00149"/>
    </source>
</evidence>
<evidence type="ECO:0000313" key="4">
    <source>
        <dbReference type="EMBL" id="ULU05630.1"/>
    </source>
</evidence>
<dbReference type="InterPro" id="IPR004843">
    <property type="entry name" value="Calcineurin-like_PHP"/>
</dbReference>
<evidence type="ECO:0000313" key="6">
    <source>
        <dbReference type="Proteomes" id="UP000827892"/>
    </source>
</evidence>
<dbReference type="EMBL" id="CP090892">
    <property type="protein sequence ID" value="ULU05630.1"/>
    <property type="molecule type" value="Genomic_DNA"/>
</dbReference>
<evidence type="ECO:0000256" key="2">
    <source>
        <dbReference type="SAM" id="MobiDB-lite"/>
    </source>
</evidence>
<comment type="similarity">
    <text evidence="1">Belongs to the UPF0046 family.</text>
</comment>
<accession>A0AAE9EAM4</accession>
<dbReference type="InterPro" id="IPR051693">
    <property type="entry name" value="UPF0046_metallophosphoest"/>
</dbReference>
<name>A0AAE9EAM4_CAEBR</name>
<dbReference type="SUPFAM" id="SSF56300">
    <property type="entry name" value="Metallo-dependent phosphatases"/>
    <property type="match status" value="1"/>
</dbReference>
<dbReference type="InterPro" id="IPR029052">
    <property type="entry name" value="Metallo-depent_PP-like"/>
</dbReference>
<dbReference type="Proteomes" id="UP000827892">
    <property type="component" value="Chromosome II"/>
</dbReference>
<dbReference type="Proteomes" id="UP000829354">
    <property type="component" value="Chromosome II"/>
</dbReference>